<dbReference type="SUPFAM" id="SSF57716">
    <property type="entry name" value="Glucocorticoid receptor-like (DNA-binding domain)"/>
    <property type="match status" value="1"/>
</dbReference>
<dbReference type="EMBL" id="ADFV01091744">
    <property type="status" value="NOT_ANNOTATED_CDS"/>
    <property type="molecule type" value="Genomic_DNA"/>
</dbReference>
<dbReference type="SMART" id="SM00259">
    <property type="entry name" value="ZnF_A20"/>
    <property type="match status" value="1"/>
</dbReference>
<evidence type="ECO:0000313" key="6">
    <source>
        <dbReference type="Ensembl" id="ENSNLEP00000024537.1"/>
    </source>
</evidence>
<dbReference type="AlphaFoldDB" id="A0A2I3FQ83"/>
<dbReference type="Ensembl" id="ENSNLET00000042671.1">
    <property type="protein sequence ID" value="ENSNLEP00000024537.1"/>
    <property type="gene ID" value="ENSNLEG00000027999.1"/>
</dbReference>
<evidence type="ECO:0000256" key="3">
    <source>
        <dbReference type="ARBA" id="ARBA00022833"/>
    </source>
</evidence>
<dbReference type="InParanoid" id="A0A2I3FQ83"/>
<dbReference type="GeneTree" id="ENSGT00940000154540"/>
<keyword evidence="3" id="KW-0862">Zinc</keyword>
<name>A0A2I3FQ83_NOMLE</name>
<evidence type="ECO:0000313" key="7">
    <source>
        <dbReference type="Proteomes" id="UP000001073"/>
    </source>
</evidence>
<evidence type="ECO:0000259" key="5">
    <source>
        <dbReference type="PROSITE" id="PS51036"/>
    </source>
</evidence>
<feature type="domain" description="A20-type" evidence="5">
    <location>
        <begin position="1"/>
        <end position="38"/>
    </location>
</feature>
<dbReference type="Proteomes" id="UP000001073">
    <property type="component" value="Chromosome 17"/>
</dbReference>
<evidence type="ECO:0000256" key="1">
    <source>
        <dbReference type="ARBA" id="ARBA00022723"/>
    </source>
</evidence>
<dbReference type="GO" id="GO:0008270">
    <property type="term" value="F:zinc ion binding"/>
    <property type="evidence" value="ECO:0007669"/>
    <property type="project" value="UniProtKB-KW"/>
</dbReference>
<dbReference type="InterPro" id="IPR002653">
    <property type="entry name" value="Znf_A20"/>
</dbReference>
<reference evidence="6" key="2">
    <citation type="submission" date="2025-08" db="UniProtKB">
        <authorList>
            <consortium name="Ensembl"/>
        </authorList>
    </citation>
    <scope>IDENTIFICATION</scope>
</reference>
<accession>A0A2I3FQ83</accession>
<evidence type="ECO:0000256" key="4">
    <source>
        <dbReference type="PROSITE-ProRule" id="PRU00451"/>
    </source>
</evidence>
<dbReference type="Pfam" id="PF01754">
    <property type="entry name" value="zf-A20"/>
    <property type="match status" value="1"/>
</dbReference>
<protein>
    <recommendedName>
        <fullName evidence="5">A20-type domain-containing protein</fullName>
    </recommendedName>
</protein>
<evidence type="ECO:0000256" key="2">
    <source>
        <dbReference type="ARBA" id="ARBA00022771"/>
    </source>
</evidence>
<keyword evidence="7" id="KW-1185">Reference proteome</keyword>
<reference evidence="6 7" key="1">
    <citation type="submission" date="2012-10" db="EMBL/GenBank/DDBJ databases">
        <authorList>
            <consortium name="Gibbon Genome Sequencing Consortium"/>
        </authorList>
    </citation>
    <scope>NUCLEOTIDE SEQUENCE [LARGE SCALE GENOMIC DNA]</scope>
</reference>
<dbReference type="STRING" id="61853.ENSNLEP00000024537"/>
<sequence>MSLKSERQGIHKGCGYYGNPTWQFFCSKCWREEQKQIQEDWDLAERLQREEEAFASSQSSQGAQSLTFSKFVEKKTNEKTCKVTTVKKFFSPSSRVGSKKGNIACNQKHTSL</sequence>
<dbReference type="OMA" id="AYANTHG"/>
<reference evidence="6" key="3">
    <citation type="submission" date="2025-09" db="UniProtKB">
        <authorList>
            <consortium name="Ensembl"/>
        </authorList>
    </citation>
    <scope>IDENTIFICATION</scope>
</reference>
<dbReference type="PROSITE" id="PS51036">
    <property type="entry name" value="ZF_A20"/>
    <property type="match status" value="1"/>
</dbReference>
<keyword evidence="2 4" id="KW-0863">Zinc-finger</keyword>
<keyword evidence="1" id="KW-0479">Metal-binding</keyword>
<organism evidence="6 7">
    <name type="scientific">Nomascus leucogenys</name>
    <name type="common">Northern white-cheeked gibbon</name>
    <name type="synonym">Hylobates leucogenys</name>
    <dbReference type="NCBI Taxonomy" id="61853"/>
    <lineage>
        <taxon>Eukaryota</taxon>
        <taxon>Metazoa</taxon>
        <taxon>Chordata</taxon>
        <taxon>Craniata</taxon>
        <taxon>Vertebrata</taxon>
        <taxon>Euteleostomi</taxon>
        <taxon>Mammalia</taxon>
        <taxon>Eutheria</taxon>
        <taxon>Euarchontoglires</taxon>
        <taxon>Primates</taxon>
        <taxon>Haplorrhini</taxon>
        <taxon>Catarrhini</taxon>
        <taxon>Hylobatidae</taxon>
        <taxon>Nomascus</taxon>
    </lineage>
</organism>
<dbReference type="GO" id="GO:0003677">
    <property type="term" value="F:DNA binding"/>
    <property type="evidence" value="ECO:0007669"/>
    <property type="project" value="InterPro"/>
</dbReference>
<dbReference type="Gene3D" id="1.20.5.4770">
    <property type="match status" value="1"/>
</dbReference>
<proteinExistence type="predicted"/>